<dbReference type="InterPro" id="IPR038770">
    <property type="entry name" value="Na+/solute_symporter_sf"/>
</dbReference>
<dbReference type="STRING" id="1211777.BN77_0208"/>
<feature type="transmembrane region" description="Helical" evidence="1">
    <location>
        <begin position="133"/>
        <end position="157"/>
    </location>
</feature>
<keyword evidence="1" id="KW-0812">Transmembrane</keyword>
<feature type="transmembrane region" description="Helical" evidence="1">
    <location>
        <begin position="283"/>
        <end position="303"/>
    </location>
</feature>
<evidence type="ECO:0000313" key="3">
    <source>
        <dbReference type="Proteomes" id="UP000009319"/>
    </source>
</evidence>
<name>K0PRH4_9HYPH</name>
<evidence type="ECO:0000313" key="2">
    <source>
        <dbReference type="EMBL" id="CCM76413.1"/>
    </source>
</evidence>
<keyword evidence="1" id="KW-0472">Membrane</keyword>
<dbReference type="eggNOG" id="COG0385">
    <property type="taxonomic scope" value="Bacteria"/>
</dbReference>
<protein>
    <submittedName>
        <fullName evidence="2">Putative sodium/bile acid symporter family (MazG-like)</fullName>
    </submittedName>
</protein>
<dbReference type="Pfam" id="PF13593">
    <property type="entry name" value="SBF_like"/>
    <property type="match status" value="1"/>
</dbReference>
<dbReference type="InterPro" id="IPR016833">
    <property type="entry name" value="Put_Na-Bile_cotransptr"/>
</dbReference>
<comment type="caution">
    <text evidence="2">The sequence shown here is derived from an EMBL/GenBank/DDBJ whole genome shotgun (WGS) entry which is preliminary data.</text>
</comment>
<keyword evidence="3" id="KW-1185">Reference proteome</keyword>
<sequence length="338" mass="36310">MSSDMRRFLPDTFTILLVCTVILASLLPAQGTFADYFGIATNLAIALLFFLHGARLSRDVVIAGMLHWRLHLAILLTTFGLFPILGLSLGFLPEWILPKSLYLGILYLSVLPSTVQSSIAFTSMAGGNVPAAICSASASNILGMFLTPLLVGLLFSVGGHGGFSWNVLGQILLQLLLPFVVGQVLQPWIGNWIRAKKTLLMPVDRGSILMVVYLAFSKAVVEGLWHTFSVSDIAAVIIANTVLLAFVLCFTMYGSRLLGFNKADEITITFCGSKKSLASGAPMASVIFAGQSVGAIVLPLMMFHQIQLMVCAVIAQKYAAKTAHRITEEEAEEAASPA</sequence>
<evidence type="ECO:0000256" key="1">
    <source>
        <dbReference type="SAM" id="Phobius"/>
    </source>
</evidence>
<accession>K0PRH4</accession>
<feature type="transmembrane region" description="Helical" evidence="1">
    <location>
        <begin position="12"/>
        <end position="30"/>
    </location>
</feature>
<dbReference type="GO" id="GO:0005886">
    <property type="term" value="C:plasma membrane"/>
    <property type="evidence" value="ECO:0007669"/>
    <property type="project" value="TreeGrafter"/>
</dbReference>
<dbReference type="PIRSF" id="PIRSF026166">
    <property type="entry name" value="UCP026166"/>
    <property type="match status" value="1"/>
</dbReference>
<feature type="transmembrane region" description="Helical" evidence="1">
    <location>
        <begin position="206"/>
        <end position="227"/>
    </location>
</feature>
<dbReference type="Gene3D" id="1.20.1530.20">
    <property type="match status" value="1"/>
</dbReference>
<gene>
    <name evidence="2" type="primary">yfeH</name>
    <name evidence="2" type="ORF">BN77_0208</name>
</gene>
<proteinExistence type="predicted"/>
<feature type="transmembrane region" description="Helical" evidence="1">
    <location>
        <begin position="101"/>
        <end position="121"/>
    </location>
</feature>
<dbReference type="HOGENOM" id="CLU_039013_1_0_5"/>
<dbReference type="Proteomes" id="UP000009319">
    <property type="component" value="Unassembled WGS sequence"/>
</dbReference>
<dbReference type="AlphaFoldDB" id="K0PRH4"/>
<reference evidence="2 3" key="1">
    <citation type="journal article" date="2013" name="Genome Announc.">
        <title>Draft Genome Sequence of Rhizobium mesoamericanum STM3625, a Nitrogen-Fixing Symbiont of Mimosa pudica Isolated in French Guiana (South America).</title>
        <authorList>
            <person name="Moulin L."/>
            <person name="Mornico D."/>
            <person name="Melkonian R."/>
            <person name="Klonowska A."/>
        </authorList>
    </citation>
    <scope>NUCLEOTIDE SEQUENCE [LARGE SCALE GENOMIC DNA]</scope>
    <source>
        <strain evidence="2 3">STM3625</strain>
    </source>
</reference>
<feature type="transmembrane region" description="Helical" evidence="1">
    <location>
        <begin position="36"/>
        <end position="54"/>
    </location>
</feature>
<feature type="transmembrane region" description="Helical" evidence="1">
    <location>
        <begin position="66"/>
        <end position="89"/>
    </location>
</feature>
<dbReference type="EMBL" id="CANI01000023">
    <property type="protein sequence ID" value="CCM76413.1"/>
    <property type="molecule type" value="Genomic_DNA"/>
</dbReference>
<dbReference type="PANTHER" id="PTHR18640:SF5">
    <property type="entry name" value="SODIUM_BILE ACID COTRANSPORTER 7"/>
    <property type="match status" value="1"/>
</dbReference>
<feature type="transmembrane region" description="Helical" evidence="1">
    <location>
        <begin position="163"/>
        <end position="185"/>
    </location>
</feature>
<keyword evidence="1" id="KW-1133">Transmembrane helix</keyword>
<organism evidence="2 3">
    <name type="scientific">Rhizobium mesoamericanum STM3625</name>
    <dbReference type="NCBI Taxonomy" id="1211777"/>
    <lineage>
        <taxon>Bacteria</taxon>
        <taxon>Pseudomonadati</taxon>
        <taxon>Pseudomonadota</taxon>
        <taxon>Alphaproteobacteria</taxon>
        <taxon>Hyphomicrobiales</taxon>
        <taxon>Rhizobiaceae</taxon>
        <taxon>Rhizobium/Agrobacterium group</taxon>
        <taxon>Rhizobium</taxon>
    </lineage>
</organism>
<feature type="transmembrane region" description="Helical" evidence="1">
    <location>
        <begin position="233"/>
        <end position="253"/>
    </location>
</feature>
<dbReference type="PANTHER" id="PTHR18640">
    <property type="entry name" value="SOLUTE CARRIER FAMILY 10 MEMBER 7"/>
    <property type="match status" value="1"/>
</dbReference>